<evidence type="ECO:0000313" key="1">
    <source>
        <dbReference type="EMBL" id="KAG7124179.1"/>
    </source>
</evidence>
<reference evidence="1" key="1">
    <citation type="journal article" date="2021" name="Mol. Plant Pathol.">
        <title>A 20-kb lineage-specific genomic region tames virulence in pathogenic amphidiploid Verticillium longisporum.</title>
        <authorList>
            <person name="Harting R."/>
            <person name="Starke J."/>
            <person name="Kusch H."/>
            <person name="Poggeler S."/>
            <person name="Maurus I."/>
            <person name="Schluter R."/>
            <person name="Landesfeind M."/>
            <person name="Bulla I."/>
            <person name="Nowrousian M."/>
            <person name="de Jonge R."/>
            <person name="Stahlhut G."/>
            <person name="Hoff K.J."/>
            <person name="Asshauer K.P."/>
            <person name="Thurmer A."/>
            <person name="Stanke M."/>
            <person name="Daniel R."/>
            <person name="Morgenstern B."/>
            <person name="Thomma B.P.H.J."/>
            <person name="Kronstad J.W."/>
            <person name="Braus-Stromeyer S.A."/>
            <person name="Braus G.H."/>
        </authorList>
    </citation>
    <scope>NUCLEOTIDE SEQUENCE</scope>
    <source>
        <strain evidence="1">Vl32</strain>
    </source>
</reference>
<dbReference type="Proteomes" id="UP000689129">
    <property type="component" value="Unassembled WGS sequence"/>
</dbReference>
<name>A0A8I2ZBY0_VERLO</name>
<accession>A0A8I2ZBY0</accession>
<sequence>MPGWVTSMDGGVLVVPDGFEPCLVFVFVFVFVCSEAESSSADTWKKPAAYGCAAGSRQVRARRSVMRFELP</sequence>
<comment type="caution">
    <text evidence="1">The sequence shown here is derived from an EMBL/GenBank/DDBJ whole genome shotgun (WGS) entry which is preliminary data.</text>
</comment>
<gene>
    <name evidence="1" type="ORF">HYQ45_013723</name>
</gene>
<proteinExistence type="predicted"/>
<protein>
    <submittedName>
        <fullName evidence="1">Uncharacterized protein</fullName>
    </submittedName>
</protein>
<organism evidence="1 2">
    <name type="scientific">Verticillium longisporum</name>
    <name type="common">Verticillium dahliae var. longisporum</name>
    <dbReference type="NCBI Taxonomy" id="100787"/>
    <lineage>
        <taxon>Eukaryota</taxon>
        <taxon>Fungi</taxon>
        <taxon>Dikarya</taxon>
        <taxon>Ascomycota</taxon>
        <taxon>Pezizomycotina</taxon>
        <taxon>Sordariomycetes</taxon>
        <taxon>Hypocreomycetidae</taxon>
        <taxon>Glomerellales</taxon>
        <taxon>Plectosphaerellaceae</taxon>
        <taxon>Verticillium</taxon>
    </lineage>
</organism>
<dbReference type="EMBL" id="JAEMWZ010000334">
    <property type="protein sequence ID" value="KAG7124179.1"/>
    <property type="molecule type" value="Genomic_DNA"/>
</dbReference>
<evidence type="ECO:0000313" key="2">
    <source>
        <dbReference type="Proteomes" id="UP000689129"/>
    </source>
</evidence>
<dbReference type="AlphaFoldDB" id="A0A8I2ZBY0"/>